<feature type="signal peptide" evidence="2">
    <location>
        <begin position="1"/>
        <end position="25"/>
    </location>
</feature>
<dbReference type="RefSeq" id="WP_269039082.1">
    <property type="nucleotide sequence ID" value="NZ_CP114040.1"/>
</dbReference>
<keyword evidence="2" id="KW-0732">Signal</keyword>
<feature type="region of interest" description="Disordered" evidence="1">
    <location>
        <begin position="20"/>
        <end position="64"/>
    </location>
</feature>
<keyword evidence="4" id="KW-1185">Reference proteome</keyword>
<gene>
    <name evidence="3" type="ORF">O0S08_11260</name>
</gene>
<sequence length="464" mass="46435">MRSLRALYCFAILLTACPDPTSATSASDSGDDSTTGATSEPTTGATSDPTTGSTGDDATGVDTEQSVAPVDLACDLMREACERQVACGHAIVNNNPGGVEACLAEQRCETVGELLDLPNIELDPDAVEACIAALEAASCGELVAHGLEIDPSCSLYLAGTLGEGEACHGGTVSDCAPGLSCVFEGGACPGTCAAPPAPCSEGSCGADAFCTVDGTCQPRAALGEACDETNIEFDNLSDRACAAGSHCQDSVCVADLGAGAQCGGLDVHACGDGACVCADLENCDETADFACGPVRGAGEPCSTAFDCAEGLYCDFYAGSRCAARGGRGEACNDSFGACLHSLACADGTCADEQESVSDVSLLEEDESCIGGGSCPLGTACTCDDADCVDKHCLPAPGLGESCEAQDFDGYSCSEGLCDILASHICVLPGAAGEACPLDGLTFACASLFCIEGHCASVEQTLCQE</sequence>
<feature type="chain" id="PRO_5047116068" evidence="2">
    <location>
        <begin position="26"/>
        <end position="464"/>
    </location>
</feature>
<proteinExistence type="predicted"/>
<dbReference type="Proteomes" id="UP001164459">
    <property type="component" value="Chromosome"/>
</dbReference>
<dbReference type="PROSITE" id="PS51257">
    <property type="entry name" value="PROKAR_LIPOPROTEIN"/>
    <property type="match status" value="1"/>
</dbReference>
<evidence type="ECO:0000256" key="1">
    <source>
        <dbReference type="SAM" id="MobiDB-lite"/>
    </source>
</evidence>
<evidence type="ECO:0000256" key="2">
    <source>
        <dbReference type="SAM" id="SignalP"/>
    </source>
</evidence>
<reference evidence="3" key="1">
    <citation type="submission" date="2022-11" db="EMBL/GenBank/DDBJ databases">
        <title>Minimal conservation of predation-associated metabolite biosynthetic gene clusters underscores biosynthetic potential of Myxococcota including descriptions for ten novel species: Archangium lansinium sp. nov., Myxococcus landrumus sp. nov., Nannocystis bai.</title>
        <authorList>
            <person name="Ahearne A."/>
            <person name="Stevens C."/>
            <person name="Dowd S."/>
        </authorList>
    </citation>
    <scope>NUCLEOTIDE SEQUENCE</scope>
    <source>
        <strain evidence="3">Fl3</strain>
    </source>
</reference>
<name>A0ABY7HBR9_9BACT</name>
<evidence type="ECO:0000313" key="3">
    <source>
        <dbReference type="EMBL" id="WAS96718.1"/>
    </source>
</evidence>
<organism evidence="3 4">
    <name type="scientific">Nannocystis punicea</name>
    <dbReference type="NCBI Taxonomy" id="2995304"/>
    <lineage>
        <taxon>Bacteria</taxon>
        <taxon>Pseudomonadati</taxon>
        <taxon>Myxococcota</taxon>
        <taxon>Polyangia</taxon>
        <taxon>Nannocystales</taxon>
        <taxon>Nannocystaceae</taxon>
        <taxon>Nannocystis</taxon>
    </lineage>
</organism>
<accession>A0ABY7HBR9</accession>
<protein>
    <submittedName>
        <fullName evidence="3">Uncharacterized protein</fullName>
    </submittedName>
</protein>
<dbReference type="EMBL" id="CP114040">
    <property type="protein sequence ID" value="WAS96718.1"/>
    <property type="molecule type" value="Genomic_DNA"/>
</dbReference>
<evidence type="ECO:0000313" key="4">
    <source>
        <dbReference type="Proteomes" id="UP001164459"/>
    </source>
</evidence>
<feature type="compositionally biased region" description="Low complexity" evidence="1">
    <location>
        <begin position="21"/>
        <end position="63"/>
    </location>
</feature>